<comment type="caution">
    <text evidence="2">The sequence shown here is derived from an EMBL/GenBank/DDBJ whole genome shotgun (WGS) entry which is preliminary data.</text>
</comment>
<name>A0ABV2BS98_9GAMM</name>
<dbReference type="CDD" id="cd00757">
    <property type="entry name" value="ThiF_MoeB_HesA_family"/>
    <property type="match status" value="1"/>
</dbReference>
<dbReference type="InterPro" id="IPR045886">
    <property type="entry name" value="ThiF/MoeB/HesA"/>
</dbReference>
<dbReference type="PANTHER" id="PTHR10953">
    <property type="entry name" value="UBIQUITIN-ACTIVATING ENZYME E1"/>
    <property type="match status" value="1"/>
</dbReference>
<sequence length="249" mass="27388">MLSDQQLLQFSRQIMLPTIDINGQQQLLDAHVLIIGLGGLGSPVAMYLAAAGIGNLTLVDDDKVDLSNLQRQIIHARDNIEQAKVESAKQRLAQINPDCNIQTIDRRLNESELESVVATVTLVVDCCDNFATRFLLNQICYQQKTPLVSGAAIRWEGQLTTFTMQPQTPCYRCLYEADVFSDQSCAHNGVVAPLVGIIGSSQAMECIKLITGAGELLVGRLLLFDGLTMEWRGIRFKPRKDCPVCGATH</sequence>
<dbReference type="EC" id="2.7.7.80" evidence="2"/>
<evidence type="ECO:0000313" key="3">
    <source>
        <dbReference type="Proteomes" id="UP001548189"/>
    </source>
</evidence>
<protein>
    <submittedName>
        <fullName evidence="2">Molybdopterin-synthase adenylyltransferase MoeB</fullName>
        <ecNumber evidence="2">2.7.7.80</ecNumber>
    </submittedName>
</protein>
<dbReference type="RefSeq" id="WP_353874421.1">
    <property type="nucleotide sequence ID" value="NZ_JBEVCJ010000005.1"/>
</dbReference>
<dbReference type="Pfam" id="PF00899">
    <property type="entry name" value="ThiF"/>
    <property type="match status" value="1"/>
</dbReference>
<organism evidence="2 3">
    <name type="scientific">Aliikangiella maris</name>
    <dbReference type="NCBI Taxonomy" id="3162458"/>
    <lineage>
        <taxon>Bacteria</taxon>
        <taxon>Pseudomonadati</taxon>
        <taxon>Pseudomonadota</taxon>
        <taxon>Gammaproteobacteria</taxon>
        <taxon>Oceanospirillales</taxon>
        <taxon>Pleioneaceae</taxon>
        <taxon>Aliikangiella</taxon>
    </lineage>
</organism>
<keyword evidence="2" id="KW-0808">Transferase</keyword>
<accession>A0ABV2BS98</accession>
<dbReference type="EMBL" id="JBEVCJ010000005">
    <property type="protein sequence ID" value="MET1254807.1"/>
    <property type="molecule type" value="Genomic_DNA"/>
</dbReference>
<gene>
    <name evidence="2" type="ORF">ABVT43_06700</name>
</gene>
<dbReference type="Gene3D" id="3.40.50.720">
    <property type="entry name" value="NAD(P)-binding Rossmann-like Domain"/>
    <property type="match status" value="1"/>
</dbReference>
<dbReference type="SUPFAM" id="SSF69572">
    <property type="entry name" value="Activating enzymes of the ubiquitin-like proteins"/>
    <property type="match status" value="1"/>
</dbReference>
<evidence type="ECO:0000259" key="1">
    <source>
        <dbReference type="Pfam" id="PF00899"/>
    </source>
</evidence>
<dbReference type="InterPro" id="IPR035985">
    <property type="entry name" value="Ubiquitin-activating_enz"/>
</dbReference>
<evidence type="ECO:0000313" key="2">
    <source>
        <dbReference type="EMBL" id="MET1254807.1"/>
    </source>
</evidence>
<dbReference type="InterPro" id="IPR000594">
    <property type="entry name" value="ThiF_NAD_FAD-bd"/>
</dbReference>
<feature type="domain" description="THIF-type NAD/FAD binding fold" evidence="1">
    <location>
        <begin position="10"/>
        <end position="244"/>
    </location>
</feature>
<reference evidence="2 3" key="1">
    <citation type="submission" date="2024-06" db="EMBL/GenBank/DDBJ databases">
        <authorList>
            <person name="Li F."/>
        </authorList>
    </citation>
    <scope>NUCLEOTIDE SEQUENCE [LARGE SCALE GENOMIC DNA]</scope>
    <source>
        <strain evidence="2 3">GXAS 311</strain>
    </source>
</reference>
<keyword evidence="3" id="KW-1185">Reference proteome</keyword>
<proteinExistence type="predicted"/>
<dbReference type="NCBIfam" id="NF004281">
    <property type="entry name" value="PRK05690.1"/>
    <property type="match status" value="1"/>
</dbReference>
<dbReference type="PANTHER" id="PTHR10953:SF102">
    <property type="entry name" value="ADENYLYLTRANSFERASE AND SULFURTRANSFERASE MOCS3"/>
    <property type="match status" value="1"/>
</dbReference>
<keyword evidence="2" id="KW-0548">Nucleotidyltransferase</keyword>
<dbReference type="GO" id="GO:0061605">
    <property type="term" value="F:molybdopterin-synthase adenylyltransferase activity"/>
    <property type="evidence" value="ECO:0007669"/>
    <property type="project" value="UniProtKB-EC"/>
</dbReference>
<dbReference type="Proteomes" id="UP001548189">
    <property type="component" value="Unassembled WGS sequence"/>
</dbReference>